<dbReference type="OrthoDB" id="4829976at2"/>
<accession>F8A1W7</accession>
<organism evidence="2 3">
    <name type="scientific">Cellulomonas gilvus (strain ATCC 13127 / NRRL B-14078)</name>
    <name type="common">Cellvibrio gilvus</name>
    <dbReference type="NCBI Taxonomy" id="593907"/>
    <lineage>
        <taxon>Bacteria</taxon>
        <taxon>Bacillati</taxon>
        <taxon>Actinomycetota</taxon>
        <taxon>Actinomycetes</taxon>
        <taxon>Micrococcales</taxon>
        <taxon>Cellulomonadaceae</taxon>
        <taxon>Cellulomonas</taxon>
    </lineage>
</organism>
<dbReference type="KEGG" id="cga:Celgi_2412"/>
<dbReference type="EMBL" id="CP002665">
    <property type="protein sequence ID" value="AEI12911.1"/>
    <property type="molecule type" value="Genomic_DNA"/>
</dbReference>
<dbReference type="AlphaFoldDB" id="F8A1W7"/>
<dbReference type="HOGENOM" id="CLU_2011170_0_0_11"/>
<feature type="transmembrane region" description="Helical" evidence="1">
    <location>
        <begin position="96"/>
        <end position="118"/>
    </location>
</feature>
<protein>
    <submittedName>
        <fullName evidence="2">Integral membrane protein</fullName>
    </submittedName>
</protein>
<sequence precursor="true">MTDAPARPSLARPLALVLASGAALVGIALLLVSWVSVGTSSFESSERAEIPCLTAVDADAPGARTRNELVPPRTLCEWTNAAGEPETVVLGEASPAVFWLGGVLFVGGVLTCVGLLVAPRLRR</sequence>
<evidence type="ECO:0000256" key="1">
    <source>
        <dbReference type="SAM" id="Phobius"/>
    </source>
</evidence>
<keyword evidence="3" id="KW-1185">Reference proteome</keyword>
<dbReference type="Proteomes" id="UP000000485">
    <property type="component" value="Chromosome"/>
</dbReference>
<gene>
    <name evidence="2" type="ordered locus">Celgi_2412</name>
</gene>
<dbReference type="RefSeq" id="WP_013884429.1">
    <property type="nucleotide sequence ID" value="NC_015671.1"/>
</dbReference>
<keyword evidence="1" id="KW-0812">Transmembrane</keyword>
<keyword evidence="1" id="KW-1133">Transmembrane helix</keyword>
<evidence type="ECO:0000313" key="2">
    <source>
        <dbReference type="EMBL" id="AEI12911.1"/>
    </source>
</evidence>
<evidence type="ECO:0000313" key="3">
    <source>
        <dbReference type="Proteomes" id="UP000000485"/>
    </source>
</evidence>
<keyword evidence="1" id="KW-0472">Membrane</keyword>
<name>F8A1W7_CELGA</name>
<dbReference type="STRING" id="593907.Celgi_2412"/>
<proteinExistence type="predicted"/>
<feature type="transmembrane region" description="Helical" evidence="1">
    <location>
        <begin position="14"/>
        <end position="37"/>
    </location>
</feature>
<reference evidence="3" key="1">
    <citation type="submission" date="2011-04" db="EMBL/GenBank/DDBJ databases">
        <title>Complete sequence of Cellvibrio gilvus ATCC 13127.</title>
        <authorList>
            <person name="Lucas S."/>
            <person name="Han J."/>
            <person name="Lapidus A."/>
            <person name="Cheng J.-F."/>
            <person name="Goodwin L."/>
            <person name="Pitluck S."/>
            <person name="Peters L."/>
            <person name="Munk A."/>
            <person name="Detter J.C."/>
            <person name="Han C."/>
            <person name="Tapia R."/>
            <person name="Land M."/>
            <person name="Hauser L."/>
            <person name="Kyrpides N."/>
            <person name="Ivanova N."/>
            <person name="Ovchinnikova G."/>
            <person name="Pagani I."/>
            <person name="Mead D."/>
            <person name="Brumm P."/>
            <person name="Woyke T."/>
        </authorList>
    </citation>
    <scope>NUCLEOTIDE SEQUENCE [LARGE SCALE GENOMIC DNA]</scope>
    <source>
        <strain evidence="3">ATCC 13127 / NRRL B-14078</strain>
    </source>
</reference>